<reference evidence="3 4" key="1">
    <citation type="submission" date="2015-09" db="EMBL/GenBank/DDBJ databases">
        <title>Genome of Desulfovibrio dechloracetivorans BerOc1, a mercury methylating strain isolated from highly hydrocarbons and metals contaminated coastal sediments.</title>
        <authorList>
            <person name="Goni Urriza M."/>
            <person name="Gassie C."/>
            <person name="Bouchez O."/>
            <person name="Klopp C."/>
            <person name="Ranchou-Peyruse A."/>
            <person name="Remy G."/>
        </authorList>
    </citation>
    <scope>NUCLEOTIDE SEQUENCE [LARGE SCALE GENOMIC DNA]</scope>
    <source>
        <strain evidence="3 4">BerOc1</strain>
    </source>
</reference>
<proteinExistence type="predicted"/>
<dbReference type="Pfam" id="PF07027">
    <property type="entry name" value="DUF1318"/>
    <property type="match status" value="1"/>
</dbReference>
<dbReference type="RefSeq" id="WP_071545971.1">
    <property type="nucleotide sequence ID" value="NZ_LKAQ01000004.1"/>
</dbReference>
<gene>
    <name evidence="3" type="ORF">BerOc1_02478</name>
</gene>
<organism evidence="3 4">
    <name type="scientific">Pseudodesulfovibrio hydrargyri</name>
    <dbReference type="NCBI Taxonomy" id="2125990"/>
    <lineage>
        <taxon>Bacteria</taxon>
        <taxon>Pseudomonadati</taxon>
        <taxon>Thermodesulfobacteriota</taxon>
        <taxon>Desulfovibrionia</taxon>
        <taxon>Desulfovibrionales</taxon>
        <taxon>Desulfovibrionaceae</taxon>
    </lineage>
</organism>
<feature type="chain" id="PRO_5009635429" description="DUF1318 domain-containing protein" evidence="2">
    <location>
        <begin position="25"/>
        <end position="120"/>
    </location>
</feature>
<feature type="compositionally biased region" description="Polar residues" evidence="1">
    <location>
        <begin position="100"/>
        <end position="114"/>
    </location>
</feature>
<dbReference type="AlphaFoldDB" id="A0A1J5MXI8"/>
<sequence>MRNKTRLVLIFTLVLGLTASAALAESLKDRFIARKPAVAALLADGTVGENNQGFLEFRGAKKQADVVAAENKDRATVYAAIAKKANTTPALVGQRRASKVAQQAQPGTWLQNPDGTWYKK</sequence>
<feature type="region of interest" description="Disordered" evidence="1">
    <location>
        <begin position="92"/>
        <end position="120"/>
    </location>
</feature>
<dbReference type="Proteomes" id="UP000181901">
    <property type="component" value="Unassembled WGS sequence"/>
</dbReference>
<dbReference type="EMBL" id="LKAQ01000004">
    <property type="protein sequence ID" value="OIQ50540.1"/>
    <property type="molecule type" value="Genomic_DNA"/>
</dbReference>
<name>A0A1J5MXI8_9BACT</name>
<evidence type="ECO:0000313" key="3">
    <source>
        <dbReference type="EMBL" id="OIQ50540.1"/>
    </source>
</evidence>
<accession>A0A1J5MXI8</accession>
<comment type="caution">
    <text evidence="3">The sequence shown here is derived from an EMBL/GenBank/DDBJ whole genome shotgun (WGS) entry which is preliminary data.</text>
</comment>
<evidence type="ECO:0000256" key="2">
    <source>
        <dbReference type="SAM" id="SignalP"/>
    </source>
</evidence>
<dbReference type="OrthoDB" id="198301at2"/>
<protein>
    <recommendedName>
        <fullName evidence="5">DUF1318 domain-containing protein</fullName>
    </recommendedName>
</protein>
<keyword evidence="4" id="KW-1185">Reference proteome</keyword>
<keyword evidence="2" id="KW-0732">Signal</keyword>
<feature type="signal peptide" evidence="2">
    <location>
        <begin position="1"/>
        <end position="24"/>
    </location>
</feature>
<evidence type="ECO:0000313" key="4">
    <source>
        <dbReference type="Proteomes" id="UP000181901"/>
    </source>
</evidence>
<evidence type="ECO:0008006" key="5">
    <source>
        <dbReference type="Google" id="ProtNLM"/>
    </source>
</evidence>
<evidence type="ECO:0000256" key="1">
    <source>
        <dbReference type="SAM" id="MobiDB-lite"/>
    </source>
</evidence>
<dbReference type="InterPro" id="IPR008309">
    <property type="entry name" value="YdbL"/>
</dbReference>